<dbReference type="Proteomes" id="UP001148838">
    <property type="component" value="Unassembled WGS sequence"/>
</dbReference>
<dbReference type="Gene3D" id="3.30.420.10">
    <property type="entry name" value="Ribonuclease H-like superfamily/Ribonuclease H"/>
    <property type="match status" value="1"/>
</dbReference>
<keyword evidence="2" id="KW-1185">Reference proteome</keyword>
<organism evidence="1 2">
    <name type="scientific">Periplaneta americana</name>
    <name type="common">American cockroach</name>
    <name type="synonym">Blatta americana</name>
    <dbReference type="NCBI Taxonomy" id="6978"/>
    <lineage>
        <taxon>Eukaryota</taxon>
        <taxon>Metazoa</taxon>
        <taxon>Ecdysozoa</taxon>
        <taxon>Arthropoda</taxon>
        <taxon>Hexapoda</taxon>
        <taxon>Insecta</taxon>
        <taxon>Pterygota</taxon>
        <taxon>Neoptera</taxon>
        <taxon>Polyneoptera</taxon>
        <taxon>Dictyoptera</taxon>
        <taxon>Blattodea</taxon>
        <taxon>Blattoidea</taxon>
        <taxon>Blattidae</taxon>
        <taxon>Blattinae</taxon>
        <taxon>Periplaneta</taxon>
    </lineage>
</organism>
<dbReference type="InterPro" id="IPR036397">
    <property type="entry name" value="RNaseH_sf"/>
</dbReference>
<reference evidence="1 2" key="1">
    <citation type="journal article" date="2022" name="Allergy">
        <title>Genome assembly and annotation of Periplaneta americana reveal a comprehensive cockroach allergen profile.</title>
        <authorList>
            <person name="Wang L."/>
            <person name="Xiong Q."/>
            <person name="Saelim N."/>
            <person name="Wang L."/>
            <person name="Nong W."/>
            <person name="Wan A.T."/>
            <person name="Shi M."/>
            <person name="Liu X."/>
            <person name="Cao Q."/>
            <person name="Hui J.H.L."/>
            <person name="Sookrung N."/>
            <person name="Leung T.F."/>
            <person name="Tungtrongchitr A."/>
            <person name="Tsui S.K.W."/>
        </authorList>
    </citation>
    <scope>NUCLEOTIDE SEQUENCE [LARGE SCALE GENOMIC DNA]</scope>
    <source>
        <strain evidence="1">PWHHKU_190912</strain>
    </source>
</reference>
<evidence type="ECO:0000313" key="1">
    <source>
        <dbReference type="EMBL" id="KAJ4429088.1"/>
    </source>
</evidence>
<evidence type="ECO:0008006" key="3">
    <source>
        <dbReference type="Google" id="ProtNLM"/>
    </source>
</evidence>
<gene>
    <name evidence="1" type="ORF">ANN_26089</name>
</gene>
<dbReference type="PANTHER" id="PTHR46060:SF1">
    <property type="entry name" value="MARINER MOS1 TRANSPOSASE-LIKE PROTEIN"/>
    <property type="match status" value="1"/>
</dbReference>
<dbReference type="InterPro" id="IPR052709">
    <property type="entry name" value="Transposase-MT_Hybrid"/>
</dbReference>
<accession>A0ABQ8S4Y6</accession>
<protein>
    <recommendedName>
        <fullName evidence="3">Tc1-like transposase DDE domain-containing protein</fullName>
    </recommendedName>
</protein>
<dbReference type="EMBL" id="JAJSOF020000036">
    <property type="protein sequence ID" value="KAJ4429088.1"/>
    <property type="molecule type" value="Genomic_DNA"/>
</dbReference>
<dbReference type="PANTHER" id="PTHR46060">
    <property type="entry name" value="MARINER MOS1 TRANSPOSASE-LIKE PROTEIN"/>
    <property type="match status" value="1"/>
</dbReference>
<comment type="caution">
    <text evidence="1">The sequence shown here is derived from an EMBL/GenBank/DDBJ whole genome shotgun (WGS) entry which is preliminary data.</text>
</comment>
<proteinExistence type="predicted"/>
<sequence>MEWTDRIRNEVVLERVGEGRIMLKLIRMRKTNWPDHWLRRNYLLKSEGCTGRNGERFLQHHLRPALRRKRRHVGVQNPIILHDNAKSHTAAAVKDLLRRWEWEILEHPPYSPDMIHAITIFHQSERTTARDPFSSRNRNIRNLESLPQWKDVHPGCPMGIEPSSSINILMLQVILNLLSGDRGAERRKRVTRVEPTELFAHAPQHNLLSRNIVLFPSLRTSSVDLEQQPQGSNYGEITPPRRKKLDLCKVEVDDFDQHVIRDTIEEFYGVQKVVPTIKRIIPNG</sequence>
<evidence type="ECO:0000313" key="2">
    <source>
        <dbReference type="Proteomes" id="UP001148838"/>
    </source>
</evidence>
<name>A0ABQ8S4Y6_PERAM</name>